<evidence type="ECO:0000256" key="4">
    <source>
        <dbReference type="ARBA" id="ARBA00022475"/>
    </source>
</evidence>
<feature type="domain" description="ABC transporter" evidence="8">
    <location>
        <begin position="6"/>
        <end position="256"/>
    </location>
</feature>
<proteinExistence type="inferred from homology"/>
<evidence type="ECO:0000256" key="5">
    <source>
        <dbReference type="ARBA" id="ARBA00022741"/>
    </source>
</evidence>
<keyword evidence="3" id="KW-0813">Transport</keyword>
<evidence type="ECO:0000256" key="2">
    <source>
        <dbReference type="ARBA" id="ARBA00005417"/>
    </source>
</evidence>
<dbReference type="GO" id="GO:0005886">
    <property type="term" value="C:plasma membrane"/>
    <property type="evidence" value="ECO:0007669"/>
    <property type="project" value="UniProtKB-SubCell"/>
</dbReference>
<dbReference type="FunFam" id="3.40.50.300:FF:000016">
    <property type="entry name" value="Oligopeptide ABC transporter ATP-binding component"/>
    <property type="match status" value="1"/>
</dbReference>
<gene>
    <name evidence="9" type="ORF">FHX47_000106</name>
</gene>
<dbReference type="InterPro" id="IPR017871">
    <property type="entry name" value="ABC_transporter-like_CS"/>
</dbReference>
<evidence type="ECO:0000313" key="9">
    <source>
        <dbReference type="EMBL" id="MBB3666513.1"/>
    </source>
</evidence>
<keyword evidence="10" id="KW-1185">Reference proteome</keyword>
<evidence type="ECO:0000256" key="1">
    <source>
        <dbReference type="ARBA" id="ARBA00004202"/>
    </source>
</evidence>
<dbReference type="InterPro" id="IPR003593">
    <property type="entry name" value="AAA+_ATPase"/>
</dbReference>
<evidence type="ECO:0000313" key="10">
    <source>
        <dbReference type="Proteomes" id="UP000547528"/>
    </source>
</evidence>
<dbReference type="EMBL" id="JACIBT010000001">
    <property type="protein sequence ID" value="MBB3666513.1"/>
    <property type="molecule type" value="Genomic_DNA"/>
</dbReference>
<organism evidence="9 10">
    <name type="scientific">Garicola koreensis</name>
    <dbReference type="NCBI Taxonomy" id="1262554"/>
    <lineage>
        <taxon>Bacteria</taxon>
        <taxon>Bacillati</taxon>
        <taxon>Actinomycetota</taxon>
        <taxon>Actinomycetes</taxon>
        <taxon>Micrococcales</taxon>
        <taxon>Micrococcaceae</taxon>
        <taxon>Garicola</taxon>
    </lineage>
</organism>
<comment type="subcellular location">
    <subcellularLocation>
        <location evidence="1">Cell membrane</location>
        <topology evidence="1">Peripheral membrane protein</topology>
    </subcellularLocation>
</comment>
<dbReference type="Pfam" id="PF00005">
    <property type="entry name" value="ABC_tran"/>
    <property type="match status" value="1"/>
</dbReference>
<dbReference type="PROSITE" id="PS50893">
    <property type="entry name" value="ABC_TRANSPORTER_2"/>
    <property type="match status" value="1"/>
</dbReference>
<sequence>MTSPLLEIENLNVVFGSLPYPAVADVSLALGAGARVGIIGESGSGKSVTAMSILRLNDERQMAYGRTSRVDFEGKNILTASAAELTEIRGKRIAMIFQDPMSTLNPLIRVGRQILDVLLTHKPLPRGEAKDKVMSSLDAVGIRTSERVFSSYPHQLSGGMRQRVMIAMAIASEPQLLIADEATSALDVTVQDAVLDTIEQLAEERGMSVLMITHDMGVAARFCDDVYVMNRGEVVESGRMADVIIAPEHSYTKKLLASVPRVYPLDRVTNQPRA</sequence>
<dbReference type="PROSITE" id="PS00211">
    <property type="entry name" value="ABC_TRANSPORTER_1"/>
    <property type="match status" value="1"/>
</dbReference>
<dbReference type="SUPFAM" id="SSF52540">
    <property type="entry name" value="P-loop containing nucleoside triphosphate hydrolases"/>
    <property type="match status" value="1"/>
</dbReference>
<dbReference type="PANTHER" id="PTHR43297">
    <property type="entry name" value="OLIGOPEPTIDE TRANSPORT ATP-BINDING PROTEIN APPD"/>
    <property type="match status" value="1"/>
</dbReference>
<dbReference type="GO" id="GO:0005524">
    <property type="term" value="F:ATP binding"/>
    <property type="evidence" value="ECO:0007669"/>
    <property type="project" value="UniProtKB-KW"/>
</dbReference>
<comment type="similarity">
    <text evidence="2">Belongs to the ABC transporter superfamily.</text>
</comment>
<keyword evidence="4" id="KW-1003">Cell membrane</keyword>
<dbReference type="Gene3D" id="3.40.50.300">
    <property type="entry name" value="P-loop containing nucleotide triphosphate hydrolases"/>
    <property type="match status" value="1"/>
</dbReference>
<protein>
    <submittedName>
        <fullName evidence="9">ABC-type dipeptide/oligopeptide/nickel transport system ATPase component</fullName>
    </submittedName>
</protein>
<dbReference type="CDD" id="cd03257">
    <property type="entry name" value="ABC_NikE_OppD_transporters"/>
    <property type="match status" value="1"/>
</dbReference>
<keyword evidence="5" id="KW-0547">Nucleotide-binding</keyword>
<dbReference type="PANTHER" id="PTHR43297:SF2">
    <property type="entry name" value="DIPEPTIDE TRANSPORT ATP-BINDING PROTEIN DPPD"/>
    <property type="match status" value="1"/>
</dbReference>
<dbReference type="SMART" id="SM00382">
    <property type="entry name" value="AAA"/>
    <property type="match status" value="1"/>
</dbReference>
<dbReference type="InterPro" id="IPR050388">
    <property type="entry name" value="ABC_Ni/Peptide_Import"/>
</dbReference>
<comment type="caution">
    <text evidence="9">The sequence shown here is derived from an EMBL/GenBank/DDBJ whole genome shotgun (WGS) entry which is preliminary data.</text>
</comment>
<evidence type="ECO:0000256" key="7">
    <source>
        <dbReference type="ARBA" id="ARBA00023136"/>
    </source>
</evidence>
<evidence type="ECO:0000259" key="8">
    <source>
        <dbReference type="PROSITE" id="PS50893"/>
    </source>
</evidence>
<dbReference type="Proteomes" id="UP000547528">
    <property type="component" value="Unassembled WGS sequence"/>
</dbReference>
<keyword evidence="7" id="KW-0472">Membrane</keyword>
<dbReference type="InterPro" id="IPR003439">
    <property type="entry name" value="ABC_transporter-like_ATP-bd"/>
</dbReference>
<evidence type="ECO:0000256" key="3">
    <source>
        <dbReference type="ARBA" id="ARBA00022448"/>
    </source>
</evidence>
<dbReference type="InterPro" id="IPR027417">
    <property type="entry name" value="P-loop_NTPase"/>
</dbReference>
<evidence type="ECO:0000256" key="6">
    <source>
        <dbReference type="ARBA" id="ARBA00022840"/>
    </source>
</evidence>
<dbReference type="GO" id="GO:0016887">
    <property type="term" value="F:ATP hydrolysis activity"/>
    <property type="evidence" value="ECO:0007669"/>
    <property type="project" value="InterPro"/>
</dbReference>
<dbReference type="RefSeq" id="WP_183356957.1">
    <property type="nucleotide sequence ID" value="NZ_BAABKR010000004.1"/>
</dbReference>
<keyword evidence="6" id="KW-0067">ATP-binding</keyword>
<name>A0A7W5TRR0_9MICC</name>
<accession>A0A7W5TRR0</accession>
<reference evidence="9 10" key="1">
    <citation type="submission" date="2020-08" db="EMBL/GenBank/DDBJ databases">
        <title>Sequencing the genomes of 1000 actinobacteria strains.</title>
        <authorList>
            <person name="Klenk H.-P."/>
        </authorList>
    </citation>
    <scope>NUCLEOTIDE SEQUENCE [LARGE SCALE GENOMIC DNA]</scope>
    <source>
        <strain evidence="9 10">DSM 28238</strain>
    </source>
</reference>
<dbReference type="AlphaFoldDB" id="A0A7W5TRR0"/>